<feature type="transmembrane region" description="Helical" evidence="1">
    <location>
        <begin position="144"/>
        <end position="165"/>
    </location>
</feature>
<dbReference type="InParanoid" id="A0A286UBQ7"/>
<feature type="transmembrane region" description="Helical" evidence="1">
    <location>
        <begin position="111"/>
        <end position="132"/>
    </location>
</feature>
<sequence>MTTRNTISSEISTTALEAMAVRFTAVATLTLWVSAFMGLDMVALYSKLSLSQIYEYILTLDKEISLFWPSKLSAIKALFFANRYLPIIVSINNVYFLIFNSNENIHLCRPAAISIGFLSFAGFVLAEIVLVIRLYVVWVARKSILMIAVSLLIVNLNSVLMKDLVSPVLIFASGCEGVFEVRTEWVALLLIFTFEIVILSLMLIAMRAHLQQNNSELVGILLRDVCKGWSIMYSALVCSYILEVKAKLEEDLKPQMECALL</sequence>
<evidence type="ECO:0000256" key="1">
    <source>
        <dbReference type="SAM" id="Phobius"/>
    </source>
</evidence>
<keyword evidence="1" id="KW-1133">Transmembrane helix</keyword>
<proteinExistence type="predicted"/>
<organism evidence="3 4">
    <name type="scientific">Pyrrhoderma noxium</name>
    <dbReference type="NCBI Taxonomy" id="2282107"/>
    <lineage>
        <taxon>Eukaryota</taxon>
        <taxon>Fungi</taxon>
        <taxon>Dikarya</taxon>
        <taxon>Basidiomycota</taxon>
        <taxon>Agaricomycotina</taxon>
        <taxon>Agaricomycetes</taxon>
        <taxon>Hymenochaetales</taxon>
        <taxon>Hymenochaetaceae</taxon>
        <taxon>Pyrrhoderma</taxon>
    </lineage>
</organism>
<feature type="transmembrane region" description="Helical" evidence="1">
    <location>
        <begin position="20"/>
        <end position="45"/>
    </location>
</feature>
<dbReference type="Pfam" id="PF20151">
    <property type="entry name" value="DUF6533"/>
    <property type="match status" value="1"/>
</dbReference>
<feature type="transmembrane region" description="Helical" evidence="1">
    <location>
        <begin position="185"/>
        <end position="205"/>
    </location>
</feature>
<gene>
    <name evidence="3" type="ORF">PNOK_0702800</name>
</gene>
<keyword evidence="1" id="KW-0472">Membrane</keyword>
<keyword evidence="4" id="KW-1185">Reference proteome</keyword>
<comment type="caution">
    <text evidence="3">The sequence shown here is derived from an EMBL/GenBank/DDBJ whole genome shotgun (WGS) entry which is preliminary data.</text>
</comment>
<dbReference type="InterPro" id="IPR045340">
    <property type="entry name" value="DUF6533"/>
</dbReference>
<evidence type="ECO:0000259" key="2">
    <source>
        <dbReference type="Pfam" id="PF20151"/>
    </source>
</evidence>
<accession>A0A286UBQ7</accession>
<dbReference type="Proteomes" id="UP000217199">
    <property type="component" value="Unassembled WGS sequence"/>
</dbReference>
<evidence type="ECO:0000313" key="3">
    <source>
        <dbReference type="EMBL" id="PAV16964.1"/>
    </source>
</evidence>
<feature type="domain" description="DUF6533" evidence="2">
    <location>
        <begin position="53"/>
        <end position="88"/>
    </location>
</feature>
<dbReference type="AlphaFoldDB" id="A0A286UBQ7"/>
<reference evidence="3 4" key="1">
    <citation type="journal article" date="2017" name="Mol. Ecol.">
        <title>Comparative and population genomic landscape of Phellinus noxius: A hypervariable fungus causing root rot in trees.</title>
        <authorList>
            <person name="Chung C.L."/>
            <person name="Lee T.J."/>
            <person name="Akiba M."/>
            <person name="Lee H.H."/>
            <person name="Kuo T.H."/>
            <person name="Liu D."/>
            <person name="Ke H.M."/>
            <person name="Yokoi T."/>
            <person name="Roa M.B."/>
            <person name="Lu M.J."/>
            <person name="Chang Y.Y."/>
            <person name="Ann P.J."/>
            <person name="Tsai J.N."/>
            <person name="Chen C.Y."/>
            <person name="Tzean S.S."/>
            <person name="Ota Y."/>
            <person name="Hattori T."/>
            <person name="Sahashi N."/>
            <person name="Liou R.F."/>
            <person name="Kikuchi T."/>
            <person name="Tsai I.J."/>
        </authorList>
    </citation>
    <scope>NUCLEOTIDE SEQUENCE [LARGE SCALE GENOMIC DNA]</scope>
    <source>
        <strain evidence="3 4">FFPRI411160</strain>
    </source>
</reference>
<keyword evidence="1" id="KW-0812">Transmembrane</keyword>
<protein>
    <recommendedName>
        <fullName evidence="2">DUF6533 domain-containing protein</fullName>
    </recommendedName>
</protein>
<name>A0A286UBQ7_9AGAM</name>
<dbReference type="EMBL" id="NBII01000007">
    <property type="protein sequence ID" value="PAV16964.1"/>
    <property type="molecule type" value="Genomic_DNA"/>
</dbReference>
<evidence type="ECO:0000313" key="4">
    <source>
        <dbReference type="Proteomes" id="UP000217199"/>
    </source>
</evidence>
<dbReference type="OrthoDB" id="2745134at2759"/>